<gene>
    <name evidence="1" type="ORF">GOB87_00985</name>
</gene>
<keyword evidence="2" id="KW-1185">Reference proteome</keyword>
<evidence type="ECO:0000313" key="2">
    <source>
        <dbReference type="Proteomes" id="UP000597459"/>
    </source>
</evidence>
<dbReference type="SUPFAM" id="SSF53756">
    <property type="entry name" value="UDP-Glycosyltransferase/glycogen phosphorylase"/>
    <property type="match status" value="1"/>
</dbReference>
<name>A0A967B5D8_9PROT</name>
<proteinExistence type="predicted"/>
<accession>A0A967B5D8</accession>
<organism evidence="1 2">
    <name type="scientific">Acetobacter estunensis</name>
    <dbReference type="NCBI Taxonomy" id="104097"/>
    <lineage>
        <taxon>Bacteria</taxon>
        <taxon>Pseudomonadati</taxon>
        <taxon>Pseudomonadota</taxon>
        <taxon>Alphaproteobacteria</taxon>
        <taxon>Acetobacterales</taxon>
        <taxon>Acetobacteraceae</taxon>
        <taxon>Acetobacter</taxon>
    </lineage>
</organism>
<dbReference type="Gene3D" id="3.40.50.2000">
    <property type="entry name" value="Glycogen Phosphorylase B"/>
    <property type="match status" value="1"/>
</dbReference>
<evidence type="ECO:0000313" key="1">
    <source>
        <dbReference type="EMBL" id="NHO52541.1"/>
    </source>
</evidence>
<dbReference type="Proteomes" id="UP000597459">
    <property type="component" value="Unassembled WGS sequence"/>
</dbReference>
<sequence>MRFSLSVTLCVREGRRARLWRGGEPSGVIVVASGRAAGFSVALLRTFFEIPSFQYRNSMSNRILFILKSREGNWGYGSKESGLSNSVRFVVDMLTARGIVAKAVEVNDNNDIDREVTAWRPSHVVIEAFWVVPEKFDVLRPLHPDVQWIVRDHSETPFLANEGIAFGWTVDYLRRDIEVMCNSPRAVADMATVAMSCGQSPINVTYGPNVYPVPSMENMVPHVRKTDVVDIGCFGAVRPLKNHMTQAIAAMAFADSVGVTLKFHINATRMEGKGEPVLKNLRELFARSRHTLVEHGWMPHADFLDVLQDIDILMQVSFTETFNIVAADAMAASVPVLVSREIPWVGAYAHRDPTDAADMAQGLFGIWIEDERERVARLLAQRRDMERYVACSVHTWVRRFGGSYMARSLKVAHA</sequence>
<dbReference type="AlphaFoldDB" id="A0A967B5D8"/>
<dbReference type="EMBL" id="WOTH01000001">
    <property type="protein sequence ID" value="NHO52541.1"/>
    <property type="molecule type" value="Genomic_DNA"/>
</dbReference>
<protein>
    <submittedName>
        <fullName evidence="1">Glycosyltransferase family 1 protein</fullName>
    </submittedName>
</protein>
<reference evidence="1" key="1">
    <citation type="submission" date="2019-11" db="EMBL/GenBank/DDBJ databases">
        <title>Description of new Acetobacter species.</title>
        <authorList>
            <person name="Cleenwerck I."/>
            <person name="Sombolestani A.S."/>
        </authorList>
    </citation>
    <scope>NUCLEOTIDE SEQUENCE</scope>
    <source>
        <strain evidence="1">LMG 1626</strain>
    </source>
</reference>
<comment type="caution">
    <text evidence="1">The sequence shown here is derived from an EMBL/GenBank/DDBJ whole genome shotgun (WGS) entry which is preliminary data.</text>
</comment>